<proteinExistence type="predicted"/>
<reference evidence="1 2" key="1">
    <citation type="journal article" date="2014" name="Nat. Genet.">
        <title>Genome and transcriptome of the porcine whipworm Trichuris suis.</title>
        <authorList>
            <person name="Jex A.R."/>
            <person name="Nejsum P."/>
            <person name="Schwarz E.M."/>
            <person name="Hu L."/>
            <person name="Young N.D."/>
            <person name="Hall R.S."/>
            <person name="Korhonen P.K."/>
            <person name="Liao S."/>
            <person name="Thamsborg S."/>
            <person name="Xia J."/>
            <person name="Xu P."/>
            <person name="Wang S."/>
            <person name="Scheerlinck J.P."/>
            <person name="Hofmann A."/>
            <person name="Sternberg P.W."/>
            <person name="Wang J."/>
            <person name="Gasser R.B."/>
        </authorList>
    </citation>
    <scope>NUCLEOTIDE SEQUENCE [LARGE SCALE GENOMIC DNA]</scope>
    <source>
        <strain evidence="1">DCEP-RM93M</strain>
    </source>
</reference>
<evidence type="ECO:0000313" key="1">
    <source>
        <dbReference type="EMBL" id="KFD48739.1"/>
    </source>
</evidence>
<organism evidence="1 2">
    <name type="scientific">Trichuris suis</name>
    <name type="common">pig whipworm</name>
    <dbReference type="NCBI Taxonomy" id="68888"/>
    <lineage>
        <taxon>Eukaryota</taxon>
        <taxon>Metazoa</taxon>
        <taxon>Ecdysozoa</taxon>
        <taxon>Nematoda</taxon>
        <taxon>Enoplea</taxon>
        <taxon>Dorylaimia</taxon>
        <taxon>Trichinellida</taxon>
        <taxon>Trichuridae</taxon>
        <taxon>Trichuris</taxon>
    </lineage>
</organism>
<name>A0A085LUU3_9BILA</name>
<accession>A0A085LUU3</accession>
<protein>
    <submittedName>
        <fullName evidence="1">Uncharacterized protein</fullName>
    </submittedName>
</protein>
<keyword evidence="2" id="KW-1185">Reference proteome</keyword>
<gene>
    <name evidence="1" type="ORF">M513_10369</name>
</gene>
<evidence type="ECO:0000313" key="2">
    <source>
        <dbReference type="Proteomes" id="UP000030764"/>
    </source>
</evidence>
<sequence length="99" mass="10487">MQKLYLTSTISMSLSFMFTLVKRPRIALAGAMPIMVGSQPTTFQPTKRAIGFSRCFLTASSVAITTAAAPSLTPEALPAVTMPSFLKTGFNLANISAVV</sequence>
<dbReference type="AlphaFoldDB" id="A0A085LUU3"/>
<dbReference type="EMBL" id="KL363285">
    <property type="protein sequence ID" value="KFD48739.1"/>
    <property type="molecule type" value="Genomic_DNA"/>
</dbReference>
<dbReference type="Proteomes" id="UP000030764">
    <property type="component" value="Unassembled WGS sequence"/>
</dbReference>